<protein>
    <submittedName>
        <fullName evidence="1">Uncharacterized protein</fullName>
    </submittedName>
</protein>
<keyword evidence="2" id="KW-1185">Reference proteome</keyword>
<organism evidence="1 2">
    <name type="scientific">Escherichia phage vB_EcoM_LMP25</name>
    <dbReference type="NCBI Taxonomy" id="2491663"/>
    <lineage>
        <taxon>Viruses</taxon>
        <taxon>Duplodnaviria</taxon>
        <taxon>Heunggongvirae</taxon>
        <taxon>Uroviricota</taxon>
        <taxon>Caudoviricetes</taxon>
        <taxon>Andersonviridae</taxon>
        <taxon>Ounavirinae</taxon>
        <taxon>Felixounavirus</taxon>
        <taxon>Felixounavirus LMP25</taxon>
    </lineage>
</organism>
<sequence>MIVKNFFKIFFSILEKLSFRFYVEHIKGY</sequence>
<accession>A0A482MTE7</accession>
<evidence type="ECO:0000313" key="1">
    <source>
        <dbReference type="EMBL" id="QBQ76410.1"/>
    </source>
</evidence>
<dbReference type="EMBL" id="MK482688">
    <property type="protein sequence ID" value="QBQ76410.1"/>
    <property type="molecule type" value="Genomic_DNA"/>
</dbReference>
<reference evidence="1 2" key="1">
    <citation type="submission" date="2019-02" db="EMBL/GenBank/DDBJ databases">
        <title>Draft Escherichia bacteriophage genome sequences from raw wastewater.</title>
        <authorList>
            <person name="Keely S.P."/>
            <person name="Herrmann M.P."/>
            <person name="Korajkic A."/>
            <person name="Brinkman N.E."/>
            <person name="McMinn B.R."/>
            <person name="Fout G.S."/>
            <person name="Villegas E.N."/>
        </authorList>
    </citation>
    <scope>NUCLEOTIDE SEQUENCE [LARGE SCALE GENOMIC DNA]</scope>
</reference>
<name>A0A482MTE7_9CAUD</name>
<proteinExistence type="predicted"/>
<dbReference type="Proteomes" id="UP000309349">
    <property type="component" value="Segment"/>
</dbReference>
<evidence type="ECO:0000313" key="2">
    <source>
        <dbReference type="Proteomes" id="UP000309349"/>
    </source>
</evidence>